<dbReference type="OrthoDB" id="10254527at2759"/>
<evidence type="ECO:0000256" key="4">
    <source>
        <dbReference type="ARBA" id="ARBA00022917"/>
    </source>
</evidence>
<dbReference type="SMART" id="SM01194">
    <property type="entry name" value="eRF1_1"/>
    <property type="match status" value="1"/>
</dbReference>
<keyword evidence="7" id="KW-1185">Reference proteome</keyword>
<accession>A0A1G4M9Y3</accession>
<dbReference type="InterPro" id="IPR029064">
    <property type="entry name" value="Ribosomal_eL30-like_sf"/>
</dbReference>
<dbReference type="Pfam" id="PF03465">
    <property type="entry name" value="eRF1_3"/>
    <property type="match status" value="1"/>
</dbReference>
<gene>
    <name evidence="6" type="ORF">LAFE_0C08680G</name>
</gene>
<evidence type="ECO:0000259" key="5">
    <source>
        <dbReference type="SMART" id="SM01194"/>
    </source>
</evidence>
<evidence type="ECO:0000256" key="3">
    <source>
        <dbReference type="ARBA" id="ARBA00022490"/>
    </source>
</evidence>
<comment type="similarity">
    <text evidence="2">Belongs to the eukaryotic release factor 1 family.</text>
</comment>
<dbReference type="Gene3D" id="3.30.1330.30">
    <property type="match status" value="1"/>
</dbReference>
<dbReference type="SUPFAM" id="SSF55315">
    <property type="entry name" value="L30e-like"/>
    <property type="match status" value="1"/>
</dbReference>
<dbReference type="InterPro" id="IPR005141">
    <property type="entry name" value="eRF1_2"/>
</dbReference>
<dbReference type="InterPro" id="IPR005142">
    <property type="entry name" value="eRF1_3"/>
</dbReference>
<dbReference type="Gene3D" id="3.30.960.10">
    <property type="entry name" value="eRF1 domain 1"/>
    <property type="match status" value="1"/>
</dbReference>
<name>A0A1G4M9Y3_LACFM</name>
<dbReference type="GO" id="GO:0003747">
    <property type="term" value="F:translation release factor activity"/>
    <property type="evidence" value="ECO:0007669"/>
    <property type="project" value="InterPro"/>
</dbReference>
<evidence type="ECO:0000313" key="6">
    <source>
        <dbReference type="EMBL" id="SCW00640.1"/>
    </source>
</evidence>
<dbReference type="Pfam" id="PF03463">
    <property type="entry name" value="eRF1_1"/>
    <property type="match status" value="1"/>
</dbReference>
<dbReference type="STRING" id="4955.A0A1G4M9Y3"/>
<dbReference type="AlphaFoldDB" id="A0A1G4M9Y3"/>
<dbReference type="OMA" id="GPGTEKM"/>
<protein>
    <submittedName>
        <fullName evidence="6">LAFE_0C08680g1_1</fullName>
    </submittedName>
</protein>
<dbReference type="InterPro" id="IPR005140">
    <property type="entry name" value="eRF1_Pelota-like_N"/>
</dbReference>
<dbReference type="SUPFAM" id="SSF55481">
    <property type="entry name" value="N-terminal domain of eukaryotic peptide chain release factor subunit 1, ERF1"/>
    <property type="match status" value="1"/>
</dbReference>
<dbReference type="Gene3D" id="3.30.420.60">
    <property type="entry name" value="eRF1 domain 2"/>
    <property type="match status" value="1"/>
</dbReference>
<dbReference type="InterPro" id="IPR042226">
    <property type="entry name" value="eFR1_2_sf"/>
</dbReference>
<reference evidence="6 7" key="1">
    <citation type="submission" date="2016-03" db="EMBL/GenBank/DDBJ databases">
        <authorList>
            <person name="Devillers H."/>
        </authorList>
    </citation>
    <scope>NUCLEOTIDE SEQUENCE [LARGE SCALE GENOMIC DNA]</scope>
    <source>
        <strain evidence="6">CBS 6772</strain>
    </source>
</reference>
<dbReference type="PANTHER" id="PTHR10113">
    <property type="entry name" value="PEPTIDE CHAIN RELEASE FACTOR SUBUNIT 1"/>
    <property type="match status" value="1"/>
</dbReference>
<dbReference type="EMBL" id="LT598485">
    <property type="protein sequence ID" value="SCW00640.1"/>
    <property type="molecule type" value="Genomic_DNA"/>
</dbReference>
<keyword evidence="3" id="KW-0963">Cytoplasm</keyword>
<feature type="domain" description="eRF1/Pelota-like N-terminal" evidence="5">
    <location>
        <begin position="2"/>
        <end position="138"/>
    </location>
</feature>
<comment type="subcellular location">
    <subcellularLocation>
        <location evidence="1">Cytoplasm</location>
    </subcellularLocation>
</comment>
<dbReference type="FunFam" id="3.30.1330.30:FF:000006">
    <property type="entry name" value="Peptide chain release factor subunit 1"/>
    <property type="match status" value="1"/>
</dbReference>
<dbReference type="Pfam" id="PF03464">
    <property type="entry name" value="eRF1_2"/>
    <property type="match status" value="1"/>
</dbReference>
<dbReference type="NCBIfam" id="TIGR03676">
    <property type="entry name" value="aRF1_eRF1"/>
    <property type="match status" value="1"/>
</dbReference>
<evidence type="ECO:0000256" key="1">
    <source>
        <dbReference type="ARBA" id="ARBA00004496"/>
    </source>
</evidence>
<keyword evidence="4" id="KW-0648">Protein biosynthesis</keyword>
<evidence type="ECO:0000313" key="7">
    <source>
        <dbReference type="Proteomes" id="UP000190831"/>
    </source>
</evidence>
<sequence length="437" mass="48977">METDAEKNIQIWKVKKLIKSLEKARGNGTSMISLVIPPKGQISLIQKMLTDEYGTASNIKSRVNRLSVLGAITSTQQKLKLYTKVPPNGLVLYCGDIITEDGKEKKVTIDIEPYKPINTSLYLCDNKFHTEVLSELLEADDKFGFIVMDGQGTLFGLLSGNTRTVLHKFTVDLPKKHGRGGQSAVRFARLREEKRHNYVRKVAEVAVQNFITNDKVNVKGLILAGSADFKSDLAKSELFDPRLAAKIVKIVDISYGGENGFNQAIELSAETLANVKFIQEKKLITDYFDEISQDTGKFCYGIDDTLKALDLGAVETLIVFENLEIVRYVYKDSEEKEVVKFSTPGNEDTTIALDKETGQEMDLVEEQLLIEWLAENYKNYGANLEFVTDKSSEGAQFVTGFGGIGAMLRYKVNFEQLADDSEDEYYDDDEGSDYDFI</sequence>
<dbReference type="FunFam" id="3.30.420.60:FF:000001">
    <property type="entry name" value="Eukaryotic peptide chain release factor subunit 1"/>
    <property type="match status" value="1"/>
</dbReference>
<dbReference type="SUPFAM" id="SSF53137">
    <property type="entry name" value="Translational machinery components"/>
    <property type="match status" value="1"/>
</dbReference>
<proteinExistence type="inferred from homology"/>
<dbReference type="InterPro" id="IPR004403">
    <property type="entry name" value="Peptide_chain-rel_eRF1/aRF1"/>
</dbReference>
<evidence type="ECO:0000256" key="2">
    <source>
        <dbReference type="ARBA" id="ARBA00005326"/>
    </source>
</evidence>
<organism evidence="6 7">
    <name type="scientific">Lachancea fermentati</name>
    <name type="common">Zygosaccharomyces fermentati</name>
    <dbReference type="NCBI Taxonomy" id="4955"/>
    <lineage>
        <taxon>Eukaryota</taxon>
        <taxon>Fungi</taxon>
        <taxon>Dikarya</taxon>
        <taxon>Ascomycota</taxon>
        <taxon>Saccharomycotina</taxon>
        <taxon>Saccharomycetes</taxon>
        <taxon>Saccharomycetales</taxon>
        <taxon>Saccharomycetaceae</taxon>
        <taxon>Lachancea</taxon>
    </lineage>
</organism>
<dbReference type="Proteomes" id="UP000190831">
    <property type="component" value="Chromosome C"/>
</dbReference>
<dbReference type="FunFam" id="3.30.960.10:FF:000001">
    <property type="entry name" value="Eukaryotic peptide chain release factor subunit 1"/>
    <property type="match status" value="1"/>
</dbReference>
<dbReference type="GO" id="GO:0018444">
    <property type="term" value="C:translation release factor complex"/>
    <property type="evidence" value="ECO:0007669"/>
    <property type="project" value="UniProtKB-ARBA"/>
</dbReference>
<dbReference type="InterPro" id="IPR024049">
    <property type="entry name" value="eRF1_1_sf"/>
</dbReference>